<gene>
    <name evidence="3" type="ORF">LIP_0250</name>
</gene>
<evidence type="ECO:0000313" key="4">
    <source>
        <dbReference type="Proteomes" id="UP000065807"/>
    </source>
</evidence>
<dbReference type="InterPro" id="IPR013022">
    <property type="entry name" value="Xyl_isomerase-like_TIM-brl"/>
</dbReference>
<dbReference type="GO" id="GO:0016853">
    <property type="term" value="F:isomerase activity"/>
    <property type="evidence" value="ECO:0007669"/>
    <property type="project" value="UniProtKB-KW"/>
</dbReference>
<keyword evidence="4" id="KW-1185">Reference proteome</keyword>
<dbReference type="Proteomes" id="UP000065807">
    <property type="component" value="Chromosome"/>
</dbReference>
<proteinExistence type="predicted"/>
<organism evidence="3 4">
    <name type="scientific">Limnochorda pilosa</name>
    <dbReference type="NCBI Taxonomy" id="1555112"/>
    <lineage>
        <taxon>Bacteria</taxon>
        <taxon>Bacillati</taxon>
        <taxon>Bacillota</taxon>
        <taxon>Limnochordia</taxon>
        <taxon>Limnochordales</taxon>
        <taxon>Limnochordaceae</taxon>
        <taxon>Limnochorda</taxon>
    </lineage>
</organism>
<evidence type="ECO:0000313" key="3">
    <source>
        <dbReference type="EMBL" id="BAS26107.1"/>
    </source>
</evidence>
<sequence>MREPIEAYMRVGIVHFMAFPAAEAEGTVAETVRRIAEDDFFEAIEITRVKDPAERERVARILDQAQMAVGFGAQPIELGGKLDLNAAGEAARRRAVEELKAAIDEADAMGIHRVALLSGRDPGEAERAAATDRLAVSLEELCAHAAPKGTTVILETFDRTVDKRALMGPSGEAAALAKRIRARYDNFGLMLDLSHLPLQDEEPAGALGNARDHLVHAHVGNCVKDPSHPLYGDQHPRFGIAGGEVEVPQLADFLRVLLQIGYLGPNPKERPVVAFEVKPQPGESSELVIANAKRTLREAWARV</sequence>
<dbReference type="InterPro" id="IPR036237">
    <property type="entry name" value="Xyl_isomerase-like_sf"/>
</dbReference>
<evidence type="ECO:0000256" key="1">
    <source>
        <dbReference type="ARBA" id="ARBA00023235"/>
    </source>
</evidence>
<feature type="domain" description="Xylose isomerase-like TIM barrel" evidence="2">
    <location>
        <begin position="41"/>
        <end position="265"/>
    </location>
</feature>
<dbReference type="OrthoDB" id="6622255at2"/>
<reference evidence="4" key="2">
    <citation type="journal article" date="2016" name="Int. J. Syst. Evol. Microbiol.">
        <title>Complete genome sequence and cell structure of Limnochorda pilosa, a Gram-negative spore-former within the phylum Firmicutes.</title>
        <authorList>
            <person name="Watanabe M."/>
            <person name="Kojima H."/>
            <person name="Fukui M."/>
        </authorList>
    </citation>
    <scope>NUCLEOTIDE SEQUENCE [LARGE SCALE GENOMIC DNA]</scope>
    <source>
        <strain evidence="4">HC45</strain>
    </source>
</reference>
<accession>A0A0K2SGC9</accession>
<keyword evidence="1 3" id="KW-0413">Isomerase</keyword>
<dbReference type="InterPro" id="IPR050417">
    <property type="entry name" value="Sugar_Epim/Isomerase"/>
</dbReference>
<dbReference type="Gene3D" id="3.20.20.150">
    <property type="entry name" value="Divalent-metal-dependent TIM barrel enzymes"/>
    <property type="match status" value="1"/>
</dbReference>
<dbReference type="RefSeq" id="WP_068141301.1">
    <property type="nucleotide sequence ID" value="NZ_AP014924.1"/>
</dbReference>
<dbReference type="STRING" id="1555112.LIP_0250"/>
<evidence type="ECO:0000259" key="2">
    <source>
        <dbReference type="Pfam" id="PF01261"/>
    </source>
</evidence>
<dbReference type="PANTHER" id="PTHR43489:SF7">
    <property type="entry name" value="3-DEHYDRO-D-GULOSIDE 4-EPIMERASE-RELATED"/>
    <property type="match status" value="1"/>
</dbReference>
<dbReference type="Pfam" id="PF01261">
    <property type="entry name" value="AP_endonuc_2"/>
    <property type="match status" value="1"/>
</dbReference>
<dbReference type="SUPFAM" id="SSF51658">
    <property type="entry name" value="Xylose isomerase-like"/>
    <property type="match status" value="1"/>
</dbReference>
<dbReference type="EMBL" id="AP014924">
    <property type="protein sequence ID" value="BAS26107.1"/>
    <property type="molecule type" value="Genomic_DNA"/>
</dbReference>
<dbReference type="KEGG" id="lpil:LIP_0250"/>
<dbReference type="PANTHER" id="PTHR43489">
    <property type="entry name" value="ISOMERASE"/>
    <property type="match status" value="1"/>
</dbReference>
<dbReference type="AlphaFoldDB" id="A0A0K2SGC9"/>
<name>A0A0K2SGC9_LIMPI</name>
<reference evidence="4" key="1">
    <citation type="submission" date="2015-07" db="EMBL/GenBank/DDBJ databases">
        <title>Complete genome sequence and phylogenetic analysis of Limnochorda pilosa.</title>
        <authorList>
            <person name="Watanabe M."/>
            <person name="Kojima H."/>
            <person name="Fukui M."/>
        </authorList>
    </citation>
    <scope>NUCLEOTIDE SEQUENCE [LARGE SCALE GENOMIC DNA]</scope>
    <source>
        <strain evidence="4">HC45</strain>
    </source>
</reference>
<protein>
    <submittedName>
        <fullName evidence="3">Xylose isomerase</fullName>
    </submittedName>
</protein>